<evidence type="ECO:0000256" key="1">
    <source>
        <dbReference type="ARBA" id="ARBA00003565"/>
    </source>
</evidence>
<keyword evidence="3" id="KW-0732">Signal</keyword>
<accession>A0A8S8X7K9</accession>
<name>A0A8S8X7K9_9PROT</name>
<comment type="similarity">
    <text evidence="2">Belongs to the thioredoxin family. DsbA subfamily.</text>
</comment>
<evidence type="ECO:0000259" key="4">
    <source>
        <dbReference type="PROSITE" id="PS51352"/>
    </source>
</evidence>
<comment type="caution">
    <text evidence="5">The sequence shown here is derived from an EMBL/GenBank/DDBJ whole genome shotgun (WGS) entry which is preliminary data.</text>
</comment>
<feature type="chain" id="PRO_5035863492" description="Thioredoxin domain-containing protein" evidence="3">
    <location>
        <begin position="21"/>
        <end position="199"/>
    </location>
</feature>
<dbReference type="RefSeq" id="WP_420241470.1">
    <property type="nucleotide sequence ID" value="NZ_BOPV01000001.1"/>
</dbReference>
<keyword evidence="6" id="KW-1185">Reference proteome</keyword>
<dbReference type="InterPro" id="IPR012336">
    <property type="entry name" value="Thioredoxin-like_fold"/>
</dbReference>
<dbReference type="SUPFAM" id="SSF52833">
    <property type="entry name" value="Thioredoxin-like"/>
    <property type="match status" value="1"/>
</dbReference>
<evidence type="ECO:0000313" key="6">
    <source>
        <dbReference type="Proteomes" id="UP000681075"/>
    </source>
</evidence>
<dbReference type="AlphaFoldDB" id="A0A8S8X7K9"/>
<dbReference type="Proteomes" id="UP000681075">
    <property type="component" value="Unassembled WGS sequence"/>
</dbReference>
<reference evidence="5" key="1">
    <citation type="submission" date="2021-02" db="EMBL/GenBank/DDBJ databases">
        <title>Genome sequence of Rhodospirillales sp. strain TMPK1 isolated from soil.</title>
        <authorList>
            <person name="Nakai R."/>
            <person name="Kusada H."/>
            <person name="Tamaki H."/>
        </authorList>
    </citation>
    <scope>NUCLEOTIDE SEQUENCE</scope>
    <source>
        <strain evidence="5">TMPK1</strain>
    </source>
</reference>
<gene>
    <name evidence="5" type="ORF">TMPK1_06810</name>
</gene>
<dbReference type="PANTHER" id="PTHR13887">
    <property type="entry name" value="GLUTATHIONE S-TRANSFERASE KAPPA"/>
    <property type="match status" value="1"/>
</dbReference>
<evidence type="ECO:0000256" key="3">
    <source>
        <dbReference type="SAM" id="SignalP"/>
    </source>
</evidence>
<organism evidence="5 6">
    <name type="scientific">Roseiterribacter gracilis</name>
    <dbReference type="NCBI Taxonomy" id="2812848"/>
    <lineage>
        <taxon>Bacteria</taxon>
        <taxon>Pseudomonadati</taxon>
        <taxon>Pseudomonadota</taxon>
        <taxon>Alphaproteobacteria</taxon>
        <taxon>Rhodospirillales</taxon>
        <taxon>Roseiterribacteraceae</taxon>
        <taxon>Roseiterribacter</taxon>
    </lineage>
</organism>
<dbReference type="Gene3D" id="3.40.30.10">
    <property type="entry name" value="Glutaredoxin"/>
    <property type="match status" value="1"/>
</dbReference>
<sequence length="199" mass="21649">MKRLIAIAIAAVALSISAHAATQDQLAERSLGDAKAPVTVVEYASMTCPACALFEREGLPRLKADYIDSGKVRLVYRDYPLDQIAVKTSVALRCLPPAQFFPLKAHLFRTQESWAFSKDPIAALRQQTKLAGLSDAQLDACLVDKQLEDSILNSRLQAETYKFSGIPAFIVNDGVPISGADYDKLKAAIDKLLAQRAGK</sequence>
<protein>
    <recommendedName>
        <fullName evidence="4">Thioredoxin domain-containing protein</fullName>
    </recommendedName>
</protein>
<dbReference type="PROSITE" id="PS51352">
    <property type="entry name" value="THIOREDOXIN_2"/>
    <property type="match status" value="1"/>
</dbReference>
<comment type="function">
    <text evidence="1">May be required for disulfide bond formation in some proteins.</text>
</comment>
<evidence type="ECO:0000313" key="5">
    <source>
        <dbReference type="EMBL" id="GIL38444.1"/>
    </source>
</evidence>
<dbReference type="InterPro" id="IPR036249">
    <property type="entry name" value="Thioredoxin-like_sf"/>
</dbReference>
<dbReference type="Pfam" id="PF13462">
    <property type="entry name" value="Thioredoxin_4"/>
    <property type="match status" value="1"/>
</dbReference>
<dbReference type="InterPro" id="IPR013766">
    <property type="entry name" value="Thioredoxin_domain"/>
</dbReference>
<feature type="signal peptide" evidence="3">
    <location>
        <begin position="1"/>
        <end position="20"/>
    </location>
</feature>
<dbReference type="EMBL" id="BOPV01000001">
    <property type="protein sequence ID" value="GIL38444.1"/>
    <property type="molecule type" value="Genomic_DNA"/>
</dbReference>
<evidence type="ECO:0000256" key="2">
    <source>
        <dbReference type="ARBA" id="ARBA00005791"/>
    </source>
</evidence>
<feature type="domain" description="Thioredoxin" evidence="4">
    <location>
        <begin position="7"/>
        <end position="194"/>
    </location>
</feature>
<proteinExistence type="inferred from homology"/>
<dbReference type="PANTHER" id="PTHR13887:SF56">
    <property type="entry name" value="THIOREDOXIN-LIKE REDUCTASE RV2466C"/>
    <property type="match status" value="1"/>
</dbReference>